<keyword evidence="9" id="KW-0491">MHC II</keyword>
<reference evidence="13" key="1">
    <citation type="submission" date="2025-08" db="UniProtKB">
        <authorList>
            <consortium name="RefSeq"/>
        </authorList>
    </citation>
    <scope>IDENTIFICATION</scope>
    <source>
        <tissue evidence="13">Liver</tissue>
    </source>
</reference>
<evidence type="ECO:0000313" key="13">
    <source>
        <dbReference type="RefSeq" id="XP_007437361.1"/>
    </source>
</evidence>
<sequence length="116" mass="13201">MGSAGVPLLLLVGALSRIPGSEGGREPPAHFLCQAKLDCHFLNGTQRVRYLKRFFYDRQEIDRFDSDLGEFVSITPLGQADYWNTRQDMLQVARAEVNRFCRYNYEAAKTGLVIGW</sequence>
<keyword evidence="2" id="KW-0812">Transmembrane</keyword>
<evidence type="ECO:0000256" key="8">
    <source>
        <dbReference type="ARBA" id="ARBA00023180"/>
    </source>
</evidence>
<accession>A0A9F2R6V6</accession>
<dbReference type="OMA" id="NGQEDTY"/>
<protein>
    <submittedName>
        <fullName evidence="13">HLA class II histocompatibility antigen, DRB1-15 beta chain-like</fullName>
    </submittedName>
</protein>
<dbReference type="AlphaFoldDB" id="A0A9F2R6V6"/>
<evidence type="ECO:0000259" key="11">
    <source>
        <dbReference type="SMART" id="SM00921"/>
    </source>
</evidence>
<keyword evidence="12" id="KW-1185">Reference proteome</keyword>
<comment type="subcellular location">
    <subcellularLocation>
        <location evidence="1">Membrane</location>
        <topology evidence="1">Single-pass type I membrane protein</topology>
    </subcellularLocation>
</comment>
<dbReference type="InterPro" id="IPR000353">
    <property type="entry name" value="MHC_II_b_N"/>
</dbReference>
<keyword evidence="5" id="KW-1064">Adaptive immunity</keyword>
<keyword evidence="10" id="KW-0732">Signal</keyword>
<keyword evidence="7" id="KW-1015">Disulfide bond</keyword>
<dbReference type="Proteomes" id="UP000695026">
    <property type="component" value="Unplaced"/>
</dbReference>
<feature type="domain" description="MHC class II beta chain N-terminal" evidence="11">
    <location>
        <begin position="37"/>
        <end position="109"/>
    </location>
</feature>
<dbReference type="GO" id="GO:0002250">
    <property type="term" value="P:adaptive immune response"/>
    <property type="evidence" value="ECO:0007669"/>
    <property type="project" value="UniProtKB-KW"/>
</dbReference>
<gene>
    <name evidence="13" type="primary">LOC103054118</name>
</gene>
<feature type="non-terminal residue" evidence="13">
    <location>
        <position position="116"/>
    </location>
</feature>
<evidence type="ECO:0000256" key="1">
    <source>
        <dbReference type="ARBA" id="ARBA00004479"/>
    </source>
</evidence>
<dbReference type="FunFam" id="3.10.320.10:FF:000001">
    <property type="entry name" value="HLA class II histocompatibility antigen, DRB1-1 beta chain"/>
    <property type="match status" value="1"/>
</dbReference>
<dbReference type="GO" id="GO:0002504">
    <property type="term" value="P:antigen processing and presentation of peptide or polysaccharide antigen via MHC class II"/>
    <property type="evidence" value="ECO:0007669"/>
    <property type="project" value="UniProtKB-KW"/>
</dbReference>
<evidence type="ECO:0000256" key="7">
    <source>
        <dbReference type="ARBA" id="ARBA00023157"/>
    </source>
</evidence>
<dbReference type="InterPro" id="IPR011162">
    <property type="entry name" value="MHC_I/II-like_Ag-recog"/>
</dbReference>
<feature type="signal peptide" evidence="10">
    <location>
        <begin position="1"/>
        <end position="23"/>
    </location>
</feature>
<evidence type="ECO:0000256" key="2">
    <source>
        <dbReference type="ARBA" id="ARBA00022692"/>
    </source>
</evidence>
<dbReference type="InterPro" id="IPR050160">
    <property type="entry name" value="MHC/Immunoglobulin"/>
</dbReference>
<dbReference type="Gene3D" id="3.10.320.10">
    <property type="entry name" value="Class II Histocompatibility Antigen, M Beta Chain, Chain B, domain 1"/>
    <property type="match status" value="1"/>
</dbReference>
<dbReference type="PANTHER" id="PTHR19944:SF99">
    <property type="entry name" value="HLA CLASS II HISTOCOMPATIBILITY ANTIGEN, DRB1 BETA CHAIN"/>
    <property type="match status" value="1"/>
</dbReference>
<evidence type="ECO:0000313" key="12">
    <source>
        <dbReference type="Proteomes" id="UP000695026"/>
    </source>
</evidence>
<dbReference type="OrthoDB" id="9044171at2759"/>
<evidence type="ECO:0000256" key="6">
    <source>
        <dbReference type="ARBA" id="ARBA00023136"/>
    </source>
</evidence>
<dbReference type="SMART" id="SM00921">
    <property type="entry name" value="MHC_II_beta"/>
    <property type="match status" value="1"/>
</dbReference>
<evidence type="ECO:0000256" key="5">
    <source>
        <dbReference type="ARBA" id="ARBA00023130"/>
    </source>
</evidence>
<keyword evidence="4" id="KW-1133">Transmembrane helix</keyword>
<keyword evidence="6" id="KW-0472">Membrane</keyword>
<dbReference type="PANTHER" id="PTHR19944">
    <property type="entry name" value="MHC CLASS II-RELATED"/>
    <property type="match status" value="1"/>
</dbReference>
<dbReference type="Pfam" id="PF00969">
    <property type="entry name" value="MHC_II_beta"/>
    <property type="match status" value="1"/>
</dbReference>
<dbReference type="InterPro" id="IPR014745">
    <property type="entry name" value="MHC_II_a/b_N"/>
</dbReference>
<dbReference type="GO" id="GO:0042613">
    <property type="term" value="C:MHC class II protein complex"/>
    <property type="evidence" value="ECO:0007669"/>
    <property type="project" value="UniProtKB-KW"/>
</dbReference>
<dbReference type="GeneID" id="103054118"/>
<proteinExistence type="predicted"/>
<feature type="chain" id="PRO_5039889306" evidence="10">
    <location>
        <begin position="24"/>
        <end position="116"/>
    </location>
</feature>
<evidence type="ECO:0000256" key="9">
    <source>
        <dbReference type="ARBA" id="ARBA00023182"/>
    </source>
</evidence>
<dbReference type="RefSeq" id="XP_007437361.1">
    <property type="nucleotide sequence ID" value="XM_007437299.2"/>
</dbReference>
<keyword evidence="3" id="KW-0391">Immunity</keyword>
<evidence type="ECO:0000256" key="10">
    <source>
        <dbReference type="SAM" id="SignalP"/>
    </source>
</evidence>
<dbReference type="KEGG" id="pbi:103054118"/>
<dbReference type="SUPFAM" id="SSF54452">
    <property type="entry name" value="MHC antigen-recognition domain"/>
    <property type="match status" value="1"/>
</dbReference>
<evidence type="ECO:0000256" key="4">
    <source>
        <dbReference type="ARBA" id="ARBA00022989"/>
    </source>
</evidence>
<name>A0A9F2R6V6_PYTBI</name>
<keyword evidence="8" id="KW-0325">Glycoprotein</keyword>
<evidence type="ECO:0000256" key="3">
    <source>
        <dbReference type="ARBA" id="ARBA00022859"/>
    </source>
</evidence>
<organism evidence="12 13">
    <name type="scientific">Python bivittatus</name>
    <name type="common">Burmese python</name>
    <name type="synonym">Python molurus bivittatus</name>
    <dbReference type="NCBI Taxonomy" id="176946"/>
    <lineage>
        <taxon>Eukaryota</taxon>
        <taxon>Metazoa</taxon>
        <taxon>Chordata</taxon>
        <taxon>Craniata</taxon>
        <taxon>Vertebrata</taxon>
        <taxon>Euteleostomi</taxon>
        <taxon>Lepidosauria</taxon>
        <taxon>Squamata</taxon>
        <taxon>Bifurcata</taxon>
        <taxon>Unidentata</taxon>
        <taxon>Episquamata</taxon>
        <taxon>Toxicofera</taxon>
        <taxon>Serpentes</taxon>
        <taxon>Henophidia</taxon>
        <taxon>Pythonidae</taxon>
        <taxon>Python</taxon>
    </lineage>
</organism>